<keyword evidence="3" id="KW-0802">TPR repeat</keyword>
<keyword evidence="4" id="KW-0732">Signal</keyword>
<evidence type="ECO:0000256" key="4">
    <source>
        <dbReference type="SAM" id="SignalP"/>
    </source>
</evidence>
<dbReference type="InterPro" id="IPR011990">
    <property type="entry name" value="TPR-like_helical_dom_sf"/>
</dbReference>
<dbReference type="PROSITE" id="PS50005">
    <property type="entry name" value="TPR"/>
    <property type="match status" value="1"/>
</dbReference>
<protein>
    <submittedName>
        <fullName evidence="6">Serine hydrolase</fullName>
    </submittedName>
</protein>
<evidence type="ECO:0000256" key="3">
    <source>
        <dbReference type="PROSITE-ProRule" id="PRU00339"/>
    </source>
</evidence>
<proteinExistence type="predicted"/>
<dbReference type="SUPFAM" id="SSF56601">
    <property type="entry name" value="beta-lactamase/transpeptidase-like"/>
    <property type="match status" value="1"/>
</dbReference>
<sequence>MYQMKCSQITRIMMGYCFVFMAQQLQAQSIEIDSLFNSEVQQFAFNGNVLVTEKGKIIYDHSFGYADVEGSRLVNENSGFHLASVSKTITSTAILQLKDKGKLRLEDAVIKYLPDFPYPAITIRHLLSHTSGLPDFQIFEAPHRKDTGKIFSNEDLIPALKGYDRSMPAPGEKWSYSNTGYALLALIVERISGMAFPAYLEKYIFKPAGMRHTYVQTSLLPVNDTSRTINYDFPSYDPSRLKRVSSMPQLRIPSVILGSIYGPGNVVSNTSDLLRFDEALYNGKLLKPATLEDAFTPAKLNNGEKAAMGWGNSVSWYGLGWQILQDSSMGKVVWHTGGAPGMVTVFMRNLTRRQAVIVLDNVTHRKVHADGMNTLYLLNKKQLPSPGKSSLASVYIKALLKGDAEHAITVFNELKSDTAHYYLDEMEMNIRGLELFFDGQQQAGVEVLRLNTLLFPQSWNVYDSYAEVLSLTGKKEDAMIMYRKSIRMNPDNKGGKEALEKIIAAGSK</sequence>
<dbReference type="Gene3D" id="1.25.40.10">
    <property type="entry name" value="Tetratricopeptide repeat domain"/>
    <property type="match status" value="1"/>
</dbReference>
<feature type="chain" id="PRO_5029553829" evidence="4">
    <location>
        <begin position="28"/>
        <end position="508"/>
    </location>
</feature>
<comment type="caution">
    <text evidence="6">The sequence shown here is derived from an EMBL/GenBank/DDBJ whole genome shotgun (WGS) entry which is preliminary data.</text>
</comment>
<evidence type="ECO:0000313" key="7">
    <source>
        <dbReference type="Proteomes" id="UP000461730"/>
    </source>
</evidence>
<feature type="repeat" description="TPR" evidence="3">
    <location>
        <begin position="459"/>
        <end position="492"/>
    </location>
</feature>
<dbReference type="AlphaFoldDB" id="A0A7K1U7A3"/>
<dbReference type="EMBL" id="WRXN01000008">
    <property type="protein sequence ID" value="MVT10244.1"/>
    <property type="molecule type" value="Genomic_DNA"/>
</dbReference>
<name>A0A7K1U7A3_9BACT</name>
<keyword evidence="6" id="KW-0378">Hydrolase</keyword>
<evidence type="ECO:0000256" key="2">
    <source>
        <dbReference type="ARBA" id="ARBA00023136"/>
    </source>
</evidence>
<feature type="signal peptide" evidence="4">
    <location>
        <begin position="1"/>
        <end position="27"/>
    </location>
</feature>
<dbReference type="PANTHER" id="PTHR46825:SF11">
    <property type="entry name" value="PENICILLIN-BINDING PROTEIN 4"/>
    <property type="match status" value="1"/>
</dbReference>
<dbReference type="InterPro" id="IPR001466">
    <property type="entry name" value="Beta-lactam-related"/>
</dbReference>
<dbReference type="Pfam" id="PF00144">
    <property type="entry name" value="Beta-lactamase"/>
    <property type="match status" value="1"/>
</dbReference>
<dbReference type="PANTHER" id="PTHR46825">
    <property type="entry name" value="D-ALANYL-D-ALANINE-CARBOXYPEPTIDASE/ENDOPEPTIDASE AMPH"/>
    <property type="match status" value="1"/>
</dbReference>
<evidence type="ECO:0000256" key="1">
    <source>
        <dbReference type="ARBA" id="ARBA00004370"/>
    </source>
</evidence>
<comment type="subcellular location">
    <subcellularLocation>
        <location evidence="1">Membrane</location>
    </subcellularLocation>
</comment>
<dbReference type="GO" id="GO:0016787">
    <property type="term" value="F:hydrolase activity"/>
    <property type="evidence" value="ECO:0007669"/>
    <property type="project" value="UniProtKB-KW"/>
</dbReference>
<dbReference type="Proteomes" id="UP000461730">
    <property type="component" value="Unassembled WGS sequence"/>
</dbReference>
<dbReference type="InterPro" id="IPR050491">
    <property type="entry name" value="AmpC-like"/>
</dbReference>
<evidence type="ECO:0000313" key="6">
    <source>
        <dbReference type="EMBL" id="MVT10244.1"/>
    </source>
</evidence>
<organism evidence="6 7">
    <name type="scientific">Chitinophaga tropicalis</name>
    <dbReference type="NCBI Taxonomy" id="2683588"/>
    <lineage>
        <taxon>Bacteria</taxon>
        <taxon>Pseudomonadati</taxon>
        <taxon>Bacteroidota</taxon>
        <taxon>Chitinophagia</taxon>
        <taxon>Chitinophagales</taxon>
        <taxon>Chitinophagaceae</taxon>
        <taxon>Chitinophaga</taxon>
    </lineage>
</organism>
<dbReference type="InterPro" id="IPR012338">
    <property type="entry name" value="Beta-lactam/transpept-like"/>
</dbReference>
<evidence type="ECO:0000259" key="5">
    <source>
        <dbReference type="Pfam" id="PF00144"/>
    </source>
</evidence>
<dbReference type="Gene3D" id="3.40.710.10">
    <property type="entry name" value="DD-peptidase/beta-lactamase superfamily"/>
    <property type="match status" value="1"/>
</dbReference>
<reference evidence="6 7" key="1">
    <citation type="submission" date="2019-12" db="EMBL/GenBank/DDBJ databases">
        <title>Chitinophaga sp. strain ysch24 (GDMCC 1.1355), whole genome shotgun sequence.</title>
        <authorList>
            <person name="Zhang X."/>
        </authorList>
    </citation>
    <scope>NUCLEOTIDE SEQUENCE [LARGE SCALE GENOMIC DNA]</scope>
    <source>
        <strain evidence="7">ysch24</strain>
    </source>
</reference>
<keyword evidence="2" id="KW-0472">Membrane</keyword>
<keyword evidence="7" id="KW-1185">Reference proteome</keyword>
<dbReference type="SUPFAM" id="SSF48452">
    <property type="entry name" value="TPR-like"/>
    <property type="match status" value="1"/>
</dbReference>
<accession>A0A7K1U7A3</accession>
<dbReference type="GO" id="GO:0016020">
    <property type="term" value="C:membrane"/>
    <property type="evidence" value="ECO:0007669"/>
    <property type="project" value="UniProtKB-SubCell"/>
</dbReference>
<dbReference type="InterPro" id="IPR019734">
    <property type="entry name" value="TPR_rpt"/>
</dbReference>
<feature type="domain" description="Beta-lactamase-related" evidence="5">
    <location>
        <begin position="48"/>
        <end position="374"/>
    </location>
</feature>
<gene>
    <name evidence="6" type="ORF">GO493_18375</name>
</gene>